<feature type="domain" description="Fe-containing alcohol dehydrogenase-like C-terminal" evidence="3">
    <location>
        <begin position="195"/>
        <end position="389"/>
    </location>
</feature>
<gene>
    <name evidence="4" type="ORF">CCE28_14520</name>
</gene>
<comment type="caution">
    <text evidence="4">The sequence shown here is derived from an EMBL/GenBank/DDBJ whole genome shotgun (WGS) entry which is preliminary data.</text>
</comment>
<dbReference type="SUPFAM" id="SSF56796">
    <property type="entry name" value="Dehydroquinate synthase-like"/>
    <property type="match status" value="1"/>
</dbReference>
<dbReference type="CDD" id="cd08185">
    <property type="entry name" value="Fe-ADH-like"/>
    <property type="match status" value="1"/>
</dbReference>
<sequence>MNKFQFSIPTDVIFGCGSLNRLSKVGKRIGKKALLVTGKSSMRKTGILDRVVKLLNEGSVEVVVNEGVDPNPKTNYINDMVTLAKEEKCDFVIGLGGGSSMDAAKAIALVVANGGIIEDYLPGGERANMRGIKGALPIVAISTTAGTGSEVTMFSVITNPITKEKPGIGHRCLYPKVSIVDPELMVSVPKSITKNTGIDVLFHAIEAYISKGATPFTDMYAKEAISLVLNNLHKVLEDGTNIEAREKMAWANTLAGIAITHGGTIGIHGMGHPVSGHTNSAHGATLATLGVAFLEETWDGHIDRYASLTELLGFHTSNLSKEEAAAKSSVALKEVLNNIGATETLSDLGVTKDMIDPLVKDTFRTMIGCIKLTLKELNEEDLKRIYEKSL</sequence>
<dbReference type="OrthoDB" id="9804734at2"/>
<feature type="domain" description="Alcohol dehydrogenase iron-type/glycerol dehydrogenase GldA" evidence="2">
    <location>
        <begin position="9"/>
        <end position="182"/>
    </location>
</feature>
<dbReference type="GO" id="GO:0046872">
    <property type="term" value="F:metal ion binding"/>
    <property type="evidence" value="ECO:0007669"/>
    <property type="project" value="InterPro"/>
</dbReference>
<protein>
    <submittedName>
        <fullName evidence="4">Uncharacterized protein</fullName>
    </submittedName>
</protein>
<reference evidence="4 5" key="1">
    <citation type="submission" date="2017-06" db="EMBL/GenBank/DDBJ databases">
        <title>Draft genome sequence of anaerobic fermentative bacterium Anaeromicrobium sediminis DY2726D isolated from West Pacific Ocean sediments.</title>
        <authorList>
            <person name="Zeng X."/>
        </authorList>
    </citation>
    <scope>NUCLEOTIDE SEQUENCE [LARGE SCALE GENOMIC DNA]</scope>
    <source>
        <strain evidence="4 5">DY2726D</strain>
    </source>
</reference>
<dbReference type="EMBL" id="NIBG01000014">
    <property type="protein sequence ID" value="PAB58517.1"/>
    <property type="molecule type" value="Genomic_DNA"/>
</dbReference>
<keyword evidence="1" id="KW-0560">Oxidoreductase</keyword>
<dbReference type="InterPro" id="IPR056798">
    <property type="entry name" value="ADH_Fe_C"/>
</dbReference>
<dbReference type="GO" id="GO:0004022">
    <property type="term" value="F:alcohol dehydrogenase (NAD+) activity"/>
    <property type="evidence" value="ECO:0007669"/>
    <property type="project" value="TreeGrafter"/>
</dbReference>
<keyword evidence="5" id="KW-1185">Reference proteome</keyword>
<dbReference type="AlphaFoldDB" id="A0A267MGC3"/>
<dbReference type="Gene3D" id="1.20.1090.10">
    <property type="entry name" value="Dehydroquinate synthase-like - alpha domain"/>
    <property type="match status" value="1"/>
</dbReference>
<evidence type="ECO:0000313" key="4">
    <source>
        <dbReference type="EMBL" id="PAB58517.1"/>
    </source>
</evidence>
<dbReference type="FunFam" id="3.40.50.1970:FF:000003">
    <property type="entry name" value="Alcohol dehydrogenase, iron-containing"/>
    <property type="match status" value="1"/>
</dbReference>
<name>A0A267MGC3_9FIRM</name>
<evidence type="ECO:0000313" key="5">
    <source>
        <dbReference type="Proteomes" id="UP000216024"/>
    </source>
</evidence>
<dbReference type="PANTHER" id="PTHR11496:SF104">
    <property type="entry name" value="3-DEOXY-ALPHA-D-MANNO-OCTULOSONATE 8-OXIDASE"/>
    <property type="match status" value="1"/>
</dbReference>
<dbReference type="Proteomes" id="UP000216024">
    <property type="component" value="Unassembled WGS sequence"/>
</dbReference>
<dbReference type="Pfam" id="PF00465">
    <property type="entry name" value="Fe-ADH"/>
    <property type="match status" value="1"/>
</dbReference>
<proteinExistence type="predicted"/>
<dbReference type="Pfam" id="PF25137">
    <property type="entry name" value="ADH_Fe_C"/>
    <property type="match status" value="1"/>
</dbReference>
<dbReference type="PANTHER" id="PTHR11496">
    <property type="entry name" value="ALCOHOL DEHYDROGENASE"/>
    <property type="match status" value="1"/>
</dbReference>
<dbReference type="Gene3D" id="3.40.50.1970">
    <property type="match status" value="1"/>
</dbReference>
<evidence type="ECO:0000259" key="2">
    <source>
        <dbReference type="Pfam" id="PF00465"/>
    </source>
</evidence>
<organism evidence="4 5">
    <name type="scientific">Anaeromicrobium sediminis</name>
    <dbReference type="NCBI Taxonomy" id="1478221"/>
    <lineage>
        <taxon>Bacteria</taxon>
        <taxon>Bacillati</taxon>
        <taxon>Bacillota</taxon>
        <taxon>Clostridia</taxon>
        <taxon>Peptostreptococcales</taxon>
        <taxon>Thermotaleaceae</taxon>
        <taxon>Anaeromicrobium</taxon>
    </lineage>
</organism>
<accession>A0A267MGC3</accession>
<evidence type="ECO:0000259" key="3">
    <source>
        <dbReference type="Pfam" id="PF25137"/>
    </source>
</evidence>
<dbReference type="RefSeq" id="WP_095134459.1">
    <property type="nucleotide sequence ID" value="NZ_NIBG01000014.1"/>
</dbReference>
<dbReference type="InterPro" id="IPR039697">
    <property type="entry name" value="Alcohol_dehydrogenase_Fe"/>
</dbReference>
<evidence type="ECO:0000256" key="1">
    <source>
        <dbReference type="ARBA" id="ARBA00023002"/>
    </source>
</evidence>
<dbReference type="InterPro" id="IPR001670">
    <property type="entry name" value="ADH_Fe/GldA"/>
</dbReference>